<gene>
    <name evidence="6" type="ORF">PV09_01350</name>
</gene>
<dbReference type="GO" id="GO:0032259">
    <property type="term" value="P:methylation"/>
    <property type="evidence" value="ECO:0007669"/>
    <property type="project" value="UniProtKB-KW"/>
</dbReference>
<dbReference type="GO" id="GO:0005789">
    <property type="term" value="C:endoplasmic reticulum membrane"/>
    <property type="evidence" value="ECO:0007669"/>
    <property type="project" value="UniProtKB-SubCell"/>
</dbReference>
<reference evidence="6 7" key="1">
    <citation type="submission" date="2015-01" db="EMBL/GenBank/DDBJ databases">
        <title>The Genome Sequence of Ochroconis gallopava CBS43764.</title>
        <authorList>
            <consortium name="The Broad Institute Genomics Platform"/>
            <person name="Cuomo C."/>
            <person name="de Hoog S."/>
            <person name="Gorbushina A."/>
            <person name="Stielow B."/>
            <person name="Teixiera M."/>
            <person name="Abouelleil A."/>
            <person name="Chapman S.B."/>
            <person name="Priest M."/>
            <person name="Young S.K."/>
            <person name="Wortman J."/>
            <person name="Nusbaum C."/>
            <person name="Birren B."/>
        </authorList>
    </citation>
    <scope>NUCLEOTIDE SEQUENCE [LARGE SCALE GENOMIC DNA]</scope>
    <source>
        <strain evidence="6 7">CBS 43764</strain>
    </source>
</reference>
<dbReference type="OrthoDB" id="422086at2759"/>
<name>A0A0D1Z673_9PEZI</name>
<proteinExistence type="inferred from homology"/>
<dbReference type="Pfam" id="PF04140">
    <property type="entry name" value="ICMT"/>
    <property type="match status" value="1"/>
</dbReference>
<evidence type="ECO:0000313" key="6">
    <source>
        <dbReference type="EMBL" id="KIW08447.1"/>
    </source>
</evidence>
<evidence type="ECO:0000256" key="3">
    <source>
        <dbReference type="ARBA" id="ARBA00022989"/>
    </source>
</evidence>
<protein>
    <recommendedName>
        <fullName evidence="5">Protein-S-isoprenylcysteine O-methyltransferase</fullName>
        <ecNumber evidence="5">2.1.1.100</ecNumber>
    </recommendedName>
</protein>
<keyword evidence="5" id="KW-0808">Transferase</keyword>
<dbReference type="GO" id="GO:0004671">
    <property type="term" value="F:protein C-terminal S-isoprenylcysteine carboxyl O-methyltransferase activity"/>
    <property type="evidence" value="ECO:0007669"/>
    <property type="project" value="UniProtKB-EC"/>
</dbReference>
<organism evidence="6 7">
    <name type="scientific">Verruconis gallopava</name>
    <dbReference type="NCBI Taxonomy" id="253628"/>
    <lineage>
        <taxon>Eukaryota</taxon>
        <taxon>Fungi</taxon>
        <taxon>Dikarya</taxon>
        <taxon>Ascomycota</taxon>
        <taxon>Pezizomycotina</taxon>
        <taxon>Dothideomycetes</taxon>
        <taxon>Pleosporomycetidae</taxon>
        <taxon>Venturiales</taxon>
        <taxon>Sympoventuriaceae</taxon>
        <taxon>Verruconis</taxon>
    </lineage>
</organism>
<comment type="subcellular location">
    <subcellularLocation>
        <location evidence="5">Endoplasmic reticulum membrane</location>
        <topology evidence="5">Multi-pass membrane protein</topology>
    </subcellularLocation>
    <subcellularLocation>
        <location evidence="1">Membrane</location>
        <topology evidence="1">Multi-pass membrane protein</topology>
    </subcellularLocation>
</comment>
<dbReference type="STRING" id="253628.A0A0D1Z673"/>
<dbReference type="PANTHER" id="PTHR12714:SF9">
    <property type="entry name" value="PROTEIN-S-ISOPRENYLCYSTEINE O-METHYLTRANSFERASE"/>
    <property type="match status" value="1"/>
</dbReference>
<evidence type="ECO:0000256" key="1">
    <source>
        <dbReference type="ARBA" id="ARBA00004141"/>
    </source>
</evidence>
<comment type="catalytic activity">
    <reaction evidence="5">
        <text>[protein]-C-terminal S-[(2E,6E)-farnesyl]-L-cysteine + S-adenosyl-L-methionine = [protein]-C-terminal S-[(2E,6E)-farnesyl]-L-cysteine methyl ester + S-adenosyl-L-homocysteine</text>
        <dbReference type="Rhea" id="RHEA:21672"/>
        <dbReference type="Rhea" id="RHEA-COMP:12125"/>
        <dbReference type="Rhea" id="RHEA-COMP:12126"/>
        <dbReference type="ChEBI" id="CHEBI:57856"/>
        <dbReference type="ChEBI" id="CHEBI:59789"/>
        <dbReference type="ChEBI" id="CHEBI:90510"/>
        <dbReference type="ChEBI" id="CHEBI:90511"/>
        <dbReference type="EC" id="2.1.1.100"/>
    </reaction>
</comment>
<keyword evidence="3 5" id="KW-1133">Transmembrane helix</keyword>
<dbReference type="Proteomes" id="UP000053259">
    <property type="component" value="Unassembled WGS sequence"/>
</dbReference>
<dbReference type="RefSeq" id="XP_016218316.1">
    <property type="nucleotide sequence ID" value="XM_016354221.1"/>
</dbReference>
<dbReference type="Gene3D" id="1.20.120.1630">
    <property type="match status" value="1"/>
</dbReference>
<evidence type="ECO:0000313" key="7">
    <source>
        <dbReference type="Proteomes" id="UP000053259"/>
    </source>
</evidence>
<evidence type="ECO:0000256" key="4">
    <source>
        <dbReference type="ARBA" id="ARBA00023136"/>
    </source>
</evidence>
<comment type="similarity">
    <text evidence="5">Belongs to the class VI-like SAM-binding methyltransferase superfamily. Isoprenylcysteine carboxyl methyltransferase family.</text>
</comment>
<feature type="transmembrane region" description="Helical" evidence="5">
    <location>
        <begin position="147"/>
        <end position="174"/>
    </location>
</feature>
<comment type="caution">
    <text evidence="5">Lacks conserved residue(s) required for the propagation of feature annotation.</text>
</comment>
<dbReference type="PANTHER" id="PTHR12714">
    <property type="entry name" value="PROTEIN-S ISOPRENYLCYSTEINE O-METHYLTRANSFERASE"/>
    <property type="match status" value="1"/>
</dbReference>
<evidence type="ECO:0000256" key="2">
    <source>
        <dbReference type="ARBA" id="ARBA00022692"/>
    </source>
</evidence>
<dbReference type="EC" id="2.1.1.100" evidence="5"/>
<feature type="transmembrane region" description="Helical" evidence="5">
    <location>
        <begin position="91"/>
        <end position="112"/>
    </location>
</feature>
<sequence length="230" mass="26335">MQPNVSLVVALGLATHLIRVCNRTPNTPRVKYDKDKLFAIPFVKEHGPVILEYLFVIPCVYHIVLTATLRDREPSALCPHPNHPDHKYFTWSPYTVICLSIIFASATLRLLAFRTLGKNFTFELAQPDRLITTGIYAYVQHPSYGPLFVLICATVMLFLPLDGALGCLLPFSAVELWITWHWYILACIIVIMSIALGVRVRDEEAMLKETFGKAWIEWNQRTPRFVPYLF</sequence>
<evidence type="ECO:0000256" key="5">
    <source>
        <dbReference type="RuleBase" id="RU362022"/>
    </source>
</evidence>
<dbReference type="VEuPathDB" id="FungiDB:PV09_01350"/>
<keyword evidence="2 5" id="KW-0812">Transmembrane</keyword>
<dbReference type="EMBL" id="KN847531">
    <property type="protein sequence ID" value="KIW08447.1"/>
    <property type="molecule type" value="Genomic_DNA"/>
</dbReference>
<keyword evidence="5" id="KW-0256">Endoplasmic reticulum</keyword>
<dbReference type="GeneID" id="27309323"/>
<dbReference type="InterPro" id="IPR007269">
    <property type="entry name" value="ICMT_MeTrfase"/>
</dbReference>
<feature type="transmembrane region" description="Helical" evidence="5">
    <location>
        <begin position="180"/>
        <end position="198"/>
    </location>
</feature>
<keyword evidence="5" id="KW-0949">S-adenosyl-L-methionine</keyword>
<dbReference type="AlphaFoldDB" id="A0A0D1Z673"/>
<keyword evidence="7" id="KW-1185">Reference proteome</keyword>
<dbReference type="InParanoid" id="A0A0D1Z673"/>
<dbReference type="HOGENOM" id="CLU_065200_6_1_1"/>
<accession>A0A0D1Z673</accession>
<keyword evidence="5" id="KW-0489">Methyltransferase</keyword>
<keyword evidence="4 5" id="KW-0472">Membrane</keyword>